<gene>
    <name evidence="4" type="ORF">HK097_000092</name>
</gene>
<reference evidence="4" key="1">
    <citation type="submission" date="2020-05" db="EMBL/GenBank/DDBJ databases">
        <title>Phylogenomic resolution of chytrid fungi.</title>
        <authorList>
            <person name="Stajich J.E."/>
            <person name="Amses K."/>
            <person name="Simmons R."/>
            <person name="Seto K."/>
            <person name="Myers J."/>
            <person name="Bonds A."/>
            <person name="Quandt C.A."/>
            <person name="Barry K."/>
            <person name="Liu P."/>
            <person name="Grigoriev I."/>
            <person name="Longcore J.E."/>
            <person name="James T.Y."/>
        </authorList>
    </citation>
    <scope>NUCLEOTIDE SEQUENCE</scope>
    <source>
        <strain evidence="4">JEL0318</strain>
    </source>
</reference>
<dbReference type="PANTHER" id="PTHR43364:SF7">
    <property type="entry name" value="NADP-DEPENDENT OXIDOREDUCTASE DOMAIN-CONTAINING PROTEIN-RELATED"/>
    <property type="match status" value="1"/>
</dbReference>
<organism evidence="4 5">
    <name type="scientific">Rhizophlyctis rosea</name>
    <dbReference type="NCBI Taxonomy" id="64517"/>
    <lineage>
        <taxon>Eukaryota</taxon>
        <taxon>Fungi</taxon>
        <taxon>Fungi incertae sedis</taxon>
        <taxon>Chytridiomycota</taxon>
        <taxon>Chytridiomycota incertae sedis</taxon>
        <taxon>Chytridiomycetes</taxon>
        <taxon>Rhizophlyctidales</taxon>
        <taxon>Rhizophlyctidaceae</taxon>
        <taxon>Rhizophlyctis</taxon>
    </lineage>
</organism>
<feature type="domain" description="NADP-dependent oxidoreductase" evidence="3">
    <location>
        <begin position="9"/>
        <end position="250"/>
    </location>
</feature>
<dbReference type="InterPro" id="IPR036812">
    <property type="entry name" value="NAD(P)_OxRdtase_dom_sf"/>
</dbReference>
<keyword evidence="1" id="KW-0521">NADP</keyword>
<dbReference type="PANTHER" id="PTHR43364">
    <property type="entry name" value="NADH-SPECIFIC METHYLGLYOXAL REDUCTASE-RELATED"/>
    <property type="match status" value="1"/>
</dbReference>
<name>A0AAD5X3R2_9FUNG</name>
<dbReference type="InterPro" id="IPR023210">
    <property type="entry name" value="NADP_OxRdtase_dom"/>
</dbReference>
<evidence type="ECO:0000256" key="1">
    <source>
        <dbReference type="ARBA" id="ARBA00022857"/>
    </source>
</evidence>
<evidence type="ECO:0000313" key="4">
    <source>
        <dbReference type="EMBL" id="KAJ3055013.1"/>
    </source>
</evidence>
<sequence length="264" mass="30143">MALESPHSLGGIKFGNEWELMRDTTKNEAFSIMDRYFSMGGNFIDTANNYQNGQSEQWIGECMEERKNRDEIVLATKYSCALRPKNHVTVNSTGNSAKSIYVSVERSLNNLKTEYIDILYLHWWDDCSPIKEIMHTLHHLVQYRKVLYLGISDTPAWIVAAANTYAEDHALTPFTIYQSKYSPASRDAERDILPMCKRFGMAFAPFGVLESGRFQRLDVMRKEGESGRMDLVISDRDEILIQALEEVAKEVNGNVGQGPHQLFD</sequence>
<dbReference type="InterPro" id="IPR050523">
    <property type="entry name" value="AKR_Detox_Biosynth"/>
</dbReference>
<proteinExistence type="inferred from homology"/>
<protein>
    <recommendedName>
        <fullName evidence="3">NADP-dependent oxidoreductase domain-containing protein</fullName>
    </recommendedName>
</protein>
<dbReference type="Gene3D" id="3.20.20.100">
    <property type="entry name" value="NADP-dependent oxidoreductase domain"/>
    <property type="match status" value="1"/>
</dbReference>
<evidence type="ECO:0000256" key="2">
    <source>
        <dbReference type="ARBA" id="ARBA00038157"/>
    </source>
</evidence>
<dbReference type="AlphaFoldDB" id="A0AAD5X3R2"/>
<keyword evidence="5" id="KW-1185">Reference proteome</keyword>
<dbReference type="SUPFAM" id="SSF51430">
    <property type="entry name" value="NAD(P)-linked oxidoreductase"/>
    <property type="match status" value="1"/>
</dbReference>
<accession>A0AAD5X3R2</accession>
<dbReference type="Pfam" id="PF00248">
    <property type="entry name" value="Aldo_ket_red"/>
    <property type="match status" value="1"/>
</dbReference>
<dbReference type="EMBL" id="JADGJD010000100">
    <property type="protein sequence ID" value="KAJ3055013.1"/>
    <property type="molecule type" value="Genomic_DNA"/>
</dbReference>
<evidence type="ECO:0000313" key="5">
    <source>
        <dbReference type="Proteomes" id="UP001212841"/>
    </source>
</evidence>
<dbReference type="Proteomes" id="UP001212841">
    <property type="component" value="Unassembled WGS sequence"/>
</dbReference>
<evidence type="ECO:0000259" key="3">
    <source>
        <dbReference type="Pfam" id="PF00248"/>
    </source>
</evidence>
<comment type="caution">
    <text evidence="4">The sequence shown here is derived from an EMBL/GenBank/DDBJ whole genome shotgun (WGS) entry which is preliminary data.</text>
</comment>
<comment type="similarity">
    <text evidence="2">Belongs to the aldo/keto reductase family. Aldo/keto reductase 2 subfamily.</text>
</comment>